<dbReference type="EMBL" id="JABMIG020000030">
    <property type="protein sequence ID" value="KAL3800843.1"/>
    <property type="molecule type" value="Genomic_DNA"/>
</dbReference>
<sequence>MPRSQSVAMDPPDNNGISSIPFHTLRMTTRRSSASEITNDVAAAAAAASTSSAGGRPPERSQSERSSLLKKGFNYSKAWRERKKMKRQQAQLKAKEGSSVDEEIVINRDLTRRTRNSFRQTKNGSVRYLHAKNVTAYLSARVEAEKPVVTDVDDHSSAIVKALSKKHMLDICLQGNDNISVHASSFIFGCYSPVLEAVFFKQEKSTLYDQESKKLSVDFCNSNVLKAAVYHCFSGELPADFDISSANEDIARNLAQLGRFAHMFQMKALGEVSYKAARKLINRRAVLACAVFDELSCVDGIAAFECIKHYALDTIREMPMDTLLCGGVQWMKAESLNCIMQDQDMDVDEFFMFKILNAWEQGANREENRLAKARVMAKHIELKFIATELIQSQIKHSGYFDESTIIEAIRLIEDTLADRDPHEMERVIVEGAGLNHVNGIYLRVEEEFGMMGEEDILFVKEAADGMSDIGLYLYGQKWNIAMCTDYSNCFYSCQDNPAKLSTELVPRNGWTTSYGGVEPPPMCTYLPSTRAVRTSSDILLAPNLEEMIDPTIAEKRRSGFFDKILGDTVEKRTMTLEDMMNLPEDRQRMPDESKNDLSDRSSPFD</sequence>
<reference evidence="3 4" key="1">
    <citation type="journal article" date="2020" name="G3 (Bethesda)">
        <title>Improved Reference Genome for Cyclotella cryptica CCMP332, a Model for Cell Wall Morphogenesis, Salinity Adaptation, and Lipid Production in Diatoms (Bacillariophyta).</title>
        <authorList>
            <person name="Roberts W.R."/>
            <person name="Downey K.M."/>
            <person name="Ruck E.C."/>
            <person name="Traller J.C."/>
            <person name="Alverson A.J."/>
        </authorList>
    </citation>
    <scope>NUCLEOTIDE SEQUENCE [LARGE SCALE GENOMIC DNA]</scope>
    <source>
        <strain evidence="3 4">CCMP332</strain>
    </source>
</reference>
<feature type="region of interest" description="Disordered" evidence="1">
    <location>
        <begin position="1"/>
        <end position="68"/>
    </location>
</feature>
<evidence type="ECO:0000259" key="2">
    <source>
        <dbReference type="Pfam" id="PF00651"/>
    </source>
</evidence>
<dbReference type="Pfam" id="PF00651">
    <property type="entry name" value="BTB"/>
    <property type="match status" value="1"/>
</dbReference>
<feature type="compositionally biased region" description="Polar residues" evidence="1">
    <location>
        <begin position="26"/>
        <end position="38"/>
    </location>
</feature>
<keyword evidence="4" id="KW-1185">Reference proteome</keyword>
<feature type="domain" description="BTB" evidence="2">
    <location>
        <begin position="164"/>
        <end position="270"/>
    </location>
</feature>
<evidence type="ECO:0000313" key="3">
    <source>
        <dbReference type="EMBL" id="KAL3800843.1"/>
    </source>
</evidence>
<dbReference type="AlphaFoldDB" id="A0ABD3QK58"/>
<gene>
    <name evidence="3" type="ORF">HJC23_001680</name>
</gene>
<dbReference type="InterPro" id="IPR011333">
    <property type="entry name" value="SKP1/BTB/POZ_sf"/>
</dbReference>
<accession>A0ABD3QK58</accession>
<dbReference type="Proteomes" id="UP001516023">
    <property type="component" value="Unassembled WGS sequence"/>
</dbReference>
<dbReference type="InterPro" id="IPR000210">
    <property type="entry name" value="BTB/POZ_dom"/>
</dbReference>
<protein>
    <recommendedName>
        <fullName evidence="2">BTB domain-containing protein</fullName>
    </recommendedName>
</protein>
<evidence type="ECO:0000256" key="1">
    <source>
        <dbReference type="SAM" id="MobiDB-lite"/>
    </source>
</evidence>
<proteinExistence type="predicted"/>
<feature type="compositionally biased region" description="Low complexity" evidence="1">
    <location>
        <begin position="42"/>
        <end position="53"/>
    </location>
</feature>
<feature type="region of interest" description="Disordered" evidence="1">
    <location>
        <begin position="580"/>
        <end position="605"/>
    </location>
</feature>
<comment type="caution">
    <text evidence="3">The sequence shown here is derived from an EMBL/GenBank/DDBJ whole genome shotgun (WGS) entry which is preliminary data.</text>
</comment>
<organism evidence="3 4">
    <name type="scientific">Cyclotella cryptica</name>
    <dbReference type="NCBI Taxonomy" id="29204"/>
    <lineage>
        <taxon>Eukaryota</taxon>
        <taxon>Sar</taxon>
        <taxon>Stramenopiles</taxon>
        <taxon>Ochrophyta</taxon>
        <taxon>Bacillariophyta</taxon>
        <taxon>Coscinodiscophyceae</taxon>
        <taxon>Thalassiosirophycidae</taxon>
        <taxon>Stephanodiscales</taxon>
        <taxon>Stephanodiscaceae</taxon>
        <taxon>Cyclotella</taxon>
    </lineage>
</organism>
<evidence type="ECO:0000313" key="4">
    <source>
        <dbReference type="Proteomes" id="UP001516023"/>
    </source>
</evidence>
<dbReference type="Gene3D" id="3.30.710.10">
    <property type="entry name" value="Potassium Channel Kv1.1, Chain A"/>
    <property type="match status" value="1"/>
</dbReference>
<name>A0ABD3QK58_9STRA</name>
<feature type="compositionally biased region" description="Basic and acidic residues" evidence="1">
    <location>
        <begin position="583"/>
        <end position="599"/>
    </location>
</feature>